<evidence type="ECO:0000313" key="6">
    <source>
        <dbReference type="EMBL" id="WYF44160.1"/>
    </source>
</evidence>
<dbReference type="PANTHER" id="PTHR11104:SF0">
    <property type="entry name" value="SPBETA PROPHAGE-DERIVED AMINOGLYCOSIDE N(3')-ACETYLTRANSFERASE-LIKE PROTEIN YOKD"/>
    <property type="match status" value="1"/>
</dbReference>
<comment type="catalytic activity">
    <reaction evidence="4">
        <text>a 2-deoxystreptamine antibiotic + acetyl-CoA = an N(3)-acetyl-2-deoxystreptamine antibiotic + CoA + H(+)</text>
        <dbReference type="Rhea" id="RHEA:12665"/>
        <dbReference type="ChEBI" id="CHEBI:15378"/>
        <dbReference type="ChEBI" id="CHEBI:57287"/>
        <dbReference type="ChEBI" id="CHEBI:57288"/>
        <dbReference type="ChEBI" id="CHEBI:57921"/>
        <dbReference type="ChEBI" id="CHEBI:77452"/>
        <dbReference type="EC" id="2.3.1.81"/>
    </reaction>
</comment>
<evidence type="ECO:0000256" key="1">
    <source>
        <dbReference type="ARBA" id="ARBA00006383"/>
    </source>
</evidence>
<keyword evidence="4" id="KW-0046">Antibiotic resistance</keyword>
<gene>
    <name evidence="6" type="ORF">WDJ50_12205</name>
</gene>
<dbReference type="PANTHER" id="PTHR11104">
    <property type="entry name" value="AMINOGLYCOSIDE N3-ACETYLTRANSFERASE"/>
    <property type="match status" value="1"/>
</dbReference>
<dbReference type="AlphaFoldDB" id="A0AAU6Q0K0"/>
<proteinExistence type="inferred from homology"/>
<dbReference type="InterPro" id="IPR003679">
    <property type="entry name" value="Amioglycoside_AcTrfase"/>
</dbReference>
<evidence type="ECO:0000256" key="3">
    <source>
        <dbReference type="ARBA" id="ARBA00023315"/>
    </source>
</evidence>
<dbReference type="EMBL" id="CP149782">
    <property type="protein sequence ID" value="WYF44160.1"/>
    <property type="molecule type" value="Genomic_DNA"/>
</dbReference>
<protein>
    <recommendedName>
        <fullName evidence="4">Aminoglycoside N(3)-acetyltransferase</fullName>
        <ecNumber evidence="4">2.3.1.-</ecNumber>
    </recommendedName>
</protein>
<organism evidence="6">
    <name type="scientific">Deinococcus sp. VB142</name>
    <dbReference type="NCBI Taxonomy" id="3112952"/>
    <lineage>
        <taxon>Bacteria</taxon>
        <taxon>Thermotogati</taxon>
        <taxon>Deinococcota</taxon>
        <taxon>Deinococci</taxon>
        <taxon>Deinococcales</taxon>
        <taxon>Deinococcaceae</taxon>
        <taxon>Deinococcus</taxon>
    </lineage>
</organism>
<keyword evidence="3 4" id="KW-0012">Acyltransferase</keyword>
<feature type="region of interest" description="Disordered" evidence="5">
    <location>
        <begin position="256"/>
        <end position="275"/>
    </location>
</feature>
<evidence type="ECO:0000256" key="2">
    <source>
        <dbReference type="ARBA" id="ARBA00022679"/>
    </source>
</evidence>
<dbReference type="RefSeq" id="WP_339095387.1">
    <property type="nucleotide sequence ID" value="NZ_CP149782.1"/>
</dbReference>
<accession>A0AAU6Q0K0</accession>
<dbReference type="SUPFAM" id="SSF110710">
    <property type="entry name" value="TTHA0583/YokD-like"/>
    <property type="match status" value="1"/>
</dbReference>
<dbReference type="GO" id="GO:0046677">
    <property type="term" value="P:response to antibiotic"/>
    <property type="evidence" value="ECO:0007669"/>
    <property type="project" value="UniProtKB-KW"/>
</dbReference>
<dbReference type="InterPro" id="IPR028345">
    <property type="entry name" value="Antibiotic_NAT-like"/>
</dbReference>
<keyword evidence="2 4" id="KW-0808">Transferase</keyword>
<sequence>MLNLRRRPVVTAADLKRGLDALGLDGSQHVIVHASLRSFGQLEGGAKTVVNSLFGRTATLAAPSFTYATLLSRPSSPIRTTFHRDTRVSRDIGRVPQEMVERAEARRSFHPTLSFVAMGAAAELVTRSQSLDSPYRPIGALYDLDGYALLMGVDFGSNTTIHYGEHLAGVPLLTRWVPLDGQVAPTAFPNCSADFATLEPYVRGRSEQVGPATLRLYRVRDLVDATMTLLSHDPEALLCKVRGCRCQQVRDRLRQEGLRPRPHRGLEESLRPAGD</sequence>
<dbReference type="Pfam" id="PF02522">
    <property type="entry name" value="Antibiotic_NAT"/>
    <property type="match status" value="1"/>
</dbReference>
<dbReference type="EC" id="2.3.1.-" evidence="4"/>
<reference evidence="6" key="1">
    <citation type="submission" date="2024-03" db="EMBL/GenBank/DDBJ databases">
        <title>Deinococcus weizhi sp. nov., isolated from human skin.</title>
        <authorList>
            <person name="Wei Z."/>
            <person name="Tian F."/>
            <person name="Yang C."/>
            <person name="Xin L.T."/>
            <person name="Wen Z.J."/>
            <person name="Lan K.C."/>
            <person name="Yu L."/>
            <person name="Zhe W."/>
            <person name="Dan F.D."/>
            <person name="Jun W."/>
            <person name="Rui Z."/>
            <person name="Yong X.J."/>
            <person name="Ting Y."/>
            <person name="Wei X."/>
            <person name="Xu Z.G."/>
            <person name="Xin Z."/>
            <person name="Dong F.G."/>
            <person name="Ni X.M."/>
            <person name="Zheng M.G."/>
            <person name="Chun Y."/>
            <person name="Qian W.X."/>
        </authorList>
    </citation>
    <scope>NUCLEOTIDE SEQUENCE</scope>
    <source>
        <strain evidence="6">VB142</strain>
    </source>
</reference>
<dbReference type="GO" id="GO:0046353">
    <property type="term" value="F:aminoglycoside 3-N-acetyltransferase activity"/>
    <property type="evidence" value="ECO:0007669"/>
    <property type="project" value="UniProtKB-EC"/>
</dbReference>
<evidence type="ECO:0000256" key="5">
    <source>
        <dbReference type="SAM" id="MobiDB-lite"/>
    </source>
</evidence>
<name>A0AAU6Q0K0_9DEIO</name>
<comment type="similarity">
    <text evidence="1 4">Belongs to the antibiotic N-acetyltransferase family.</text>
</comment>
<evidence type="ECO:0000256" key="4">
    <source>
        <dbReference type="RuleBase" id="RU365031"/>
    </source>
</evidence>